<dbReference type="RefSeq" id="WP_250194153.1">
    <property type="nucleotide sequence ID" value="NZ_CP097635.1"/>
</dbReference>
<dbReference type="InterPro" id="IPR013424">
    <property type="entry name" value="Ice-binding_C"/>
</dbReference>
<gene>
    <name evidence="3" type="ORF">MW290_08005</name>
</gene>
<name>A0ABY4RYN9_AQUTE</name>
<keyword evidence="1" id="KW-0732">Signal</keyword>
<evidence type="ECO:0000313" key="3">
    <source>
        <dbReference type="EMBL" id="URI05888.1"/>
    </source>
</evidence>
<sequence>MFMQRFIAAAAAAVLLPLAAQAAQFQATPGIFDGASTGSQYVGPGGNTPLANQALGQVMDAGDGAFDAFGFYNGGVGSLAQQRQVELLSGNVYRFFDSFTNTGNTSVSTTLNFFGNLGSDGDELVHHAAGGLLVSCENDGTDACGSDPVLALVSGNNGLGQATLTPDRYNVSFEVTLAPGQTLSLLNYAFLARDVNGPTAADVSFAIATGQGLLTQPLLQGLSRQQIDSIANYTLAPVPEPATWAMVLVGLGVVGAVSRRGRRRS</sequence>
<keyword evidence="4" id="KW-1185">Reference proteome</keyword>
<proteinExistence type="predicted"/>
<feature type="signal peptide" evidence="1">
    <location>
        <begin position="1"/>
        <end position="22"/>
    </location>
</feature>
<accession>A0ABY4RYN9</accession>
<evidence type="ECO:0000259" key="2">
    <source>
        <dbReference type="Pfam" id="PF07589"/>
    </source>
</evidence>
<organism evidence="3 4">
    <name type="scientific">Aquincola tertiaricarbonis</name>
    <dbReference type="NCBI Taxonomy" id="391953"/>
    <lineage>
        <taxon>Bacteria</taxon>
        <taxon>Pseudomonadati</taxon>
        <taxon>Pseudomonadota</taxon>
        <taxon>Betaproteobacteria</taxon>
        <taxon>Burkholderiales</taxon>
        <taxon>Sphaerotilaceae</taxon>
        <taxon>Aquincola</taxon>
    </lineage>
</organism>
<dbReference type="EMBL" id="CP097635">
    <property type="protein sequence ID" value="URI05888.1"/>
    <property type="molecule type" value="Genomic_DNA"/>
</dbReference>
<dbReference type="Pfam" id="PF07589">
    <property type="entry name" value="PEP-CTERM"/>
    <property type="match status" value="1"/>
</dbReference>
<feature type="domain" description="Ice-binding protein C-terminal" evidence="2">
    <location>
        <begin position="237"/>
        <end position="263"/>
    </location>
</feature>
<dbReference type="NCBIfam" id="NF035944">
    <property type="entry name" value="PEPxxWA-CTERM"/>
    <property type="match status" value="1"/>
</dbReference>
<evidence type="ECO:0000313" key="4">
    <source>
        <dbReference type="Proteomes" id="UP001056201"/>
    </source>
</evidence>
<feature type="chain" id="PRO_5045896741" evidence="1">
    <location>
        <begin position="23"/>
        <end position="265"/>
    </location>
</feature>
<evidence type="ECO:0000256" key="1">
    <source>
        <dbReference type="SAM" id="SignalP"/>
    </source>
</evidence>
<reference evidence="3" key="1">
    <citation type="submission" date="2022-05" db="EMBL/GenBank/DDBJ databases">
        <title>An RpoN-dependent PEP-CTERM gene is involved in floc formation of an Aquincola tertiaricarbonis strain.</title>
        <authorList>
            <person name="Qiu D."/>
            <person name="Xia M."/>
        </authorList>
    </citation>
    <scope>NUCLEOTIDE SEQUENCE</scope>
    <source>
        <strain evidence="3">RN12</strain>
    </source>
</reference>
<dbReference type="NCBIfam" id="TIGR02595">
    <property type="entry name" value="PEP_CTERM"/>
    <property type="match status" value="1"/>
</dbReference>
<protein>
    <submittedName>
        <fullName evidence="3">PEPxxWA-CTERM sorting domain-containing protein</fullName>
    </submittedName>
</protein>
<dbReference type="Proteomes" id="UP001056201">
    <property type="component" value="Chromosome 1"/>
</dbReference>